<dbReference type="SUPFAM" id="SSF48726">
    <property type="entry name" value="Immunoglobulin"/>
    <property type="match status" value="1"/>
</dbReference>
<sequence>MELNDYLTSAAAHLSSASPVLRTALVVQPGHNVSLSCNLTSSSQITWYLLRSDQLLPLLTVTFDTFGERPVNYHAAADRRRYIEEKGLGALMILQVEEEDAGLYFCSGTCAENVCVSRGIHLAVHGKVIYLCIFTLEDNRLSGFIGLSKTSVNELFSVLCLQELEGSLGTNIYFIRMYRRILETGDQDHKLVNFTYL</sequence>
<dbReference type="InterPro" id="IPR013106">
    <property type="entry name" value="Ig_V-set"/>
</dbReference>
<feature type="domain" description="Ig-like" evidence="1">
    <location>
        <begin position="19"/>
        <end position="117"/>
    </location>
</feature>
<keyword evidence="3" id="KW-1185">Reference proteome</keyword>
<reference evidence="2" key="1">
    <citation type="submission" date="2025-08" db="UniProtKB">
        <authorList>
            <consortium name="Ensembl"/>
        </authorList>
    </citation>
    <scope>IDENTIFICATION</scope>
</reference>
<dbReference type="InterPro" id="IPR036179">
    <property type="entry name" value="Ig-like_dom_sf"/>
</dbReference>
<evidence type="ECO:0000313" key="2">
    <source>
        <dbReference type="Ensembl" id="ENSLBEP00000029857.1"/>
    </source>
</evidence>
<dbReference type="SMART" id="SM00409">
    <property type="entry name" value="IG"/>
    <property type="match status" value="1"/>
</dbReference>
<evidence type="ECO:0000313" key="3">
    <source>
        <dbReference type="Proteomes" id="UP000261660"/>
    </source>
</evidence>
<dbReference type="PROSITE" id="PS50835">
    <property type="entry name" value="IG_LIKE"/>
    <property type="match status" value="1"/>
</dbReference>
<proteinExistence type="predicted"/>
<dbReference type="Gene3D" id="2.60.40.10">
    <property type="entry name" value="Immunoglobulins"/>
    <property type="match status" value="1"/>
</dbReference>
<evidence type="ECO:0000259" key="1">
    <source>
        <dbReference type="PROSITE" id="PS50835"/>
    </source>
</evidence>
<dbReference type="InterPro" id="IPR013783">
    <property type="entry name" value="Ig-like_fold"/>
</dbReference>
<dbReference type="AlphaFoldDB" id="A0A3Q3GA97"/>
<dbReference type="Pfam" id="PF07686">
    <property type="entry name" value="V-set"/>
    <property type="match status" value="1"/>
</dbReference>
<accession>A0A3Q3GA97</accession>
<dbReference type="Ensembl" id="ENSLBET00000031258.1">
    <property type="protein sequence ID" value="ENSLBEP00000029857.1"/>
    <property type="gene ID" value="ENSLBEG00000022595.1"/>
</dbReference>
<dbReference type="InParanoid" id="A0A3Q3GA97"/>
<dbReference type="Proteomes" id="UP000261660">
    <property type="component" value="Unplaced"/>
</dbReference>
<organism evidence="2 3">
    <name type="scientific">Labrus bergylta</name>
    <name type="common">ballan wrasse</name>
    <dbReference type="NCBI Taxonomy" id="56723"/>
    <lineage>
        <taxon>Eukaryota</taxon>
        <taxon>Metazoa</taxon>
        <taxon>Chordata</taxon>
        <taxon>Craniata</taxon>
        <taxon>Vertebrata</taxon>
        <taxon>Euteleostomi</taxon>
        <taxon>Actinopterygii</taxon>
        <taxon>Neopterygii</taxon>
        <taxon>Teleostei</taxon>
        <taxon>Neoteleostei</taxon>
        <taxon>Acanthomorphata</taxon>
        <taxon>Eupercaria</taxon>
        <taxon>Labriformes</taxon>
        <taxon>Labridae</taxon>
        <taxon>Labrus</taxon>
    </lineage>
</organism>
<dbReference type="GeneTree" id="ENSGT00940000178053"/>
<dbReference type="InterPro" id="IPR007110">
    <property type="entry name" value="Ig-like_dom"/>
</dbReference>
<reference evidence="2" key="2">
    <citation type="submission" date="2025-09" db="UniProtKB">
        <authorList>
            <consortium name="Ensembl"/>
        </authorList>
    </citation>
    <scope>IDENTIFICATION</scope>
</reference>
<protein>
    <recommendedName>
        <fullName evidence="1">Ig-like domain-containing protein</fullName>
    </recommendedName>
</protein>
<dbReference type="InterPro" id="IPR003599">
    <property type="entry name" value="Ig_sub"/>
</dbReference>
<name>A0A3Q3GA97_9LABR</name>